<keyword evidence="2" id="KW-0472">Membrane</keyword>
<dbReference type="AlphaFoldDB" id="A0A4Z2I765"/>
<evidence type="ECO:0000313" key="3">
    <source>
        <dbReference type="EMBL" id="TNN73899.1"/>
    </source>
</evidence>
<keyword evidence="4" id="KW-1185">Reference proteome</keyword>
<accession>A0A4Z2I765</accession>
<reference evidence="3 4" key="1">
    <citation type="submission" date="2019-03" db="EMBL/GenBank/DDBJ databases">
        <title>First draft genome of Liparis tanakae, snailfish: a comprehensive survey of snailfish specific genes.</title>
        <authorList>
            <person name="Kim W."/>
            <person name="Song I."/>
            <person name="Jeong J.-H."/>
            <person name="Kim D."/>
            <person name="Kim S."/>
            <person name="Ryu S."/>
            <person name="Song J.Y."/>
            <person name="Lee S.K."/>
        </authorList>
    </citation>
    <scope>NUCLEOTIDE SEQUENCE [LARGE SCALE GENOMIC DNA]</scope>
    <source>
        <tissue evidence="3">Muscle</tissue>
    </source>
</reference>
<sequence length="90" mass="9695">MLYAELAYGVVHEDREVFHRHPHVPVAPAALIGPVLVALVLGRDDSRQFVSMTIVATFCSQIVLQKSATVSSFGPSLPSSAERSLCSSSR</sequence>
<feature type="region of interest" description="Disordered" evidence="1">
    <location>
        <begin position="71"/>
        <end position="90"/>
    </location>
</feature>
<evidence type="ECO:0000313" key="4">
    <source>
        <dbReference type="Proteomes" id="UP000314294"/>
    </source>
</evidence>
<protein>
    <submittedName>
        <fullName evidence="3">Uncharacterized protein</fullName>
    </submittedName>
</protein>
<name>A0A4Z2I765_9TELE</name>
<proteinExistence type="predicted"/>
<comment type="caution">
    <text evidence="3">The sequence shown here is derived from an EMBL/GenBank/DDBJ whole genome shotgun (WGS) entry which is preliminary data.</text>
</comment>
<feature type="transmembrane region" description="Helical" evidence="2">
    <location>
        <begin position="24"/>
        <end position="42"/>
    </location>
</feature>
<feature type="compositionally biased region" description="Low complexity" evidence="1">
    <location>
        <begin position="76"/>
        <end position="90"/>
    </location>
</feature>
<keyword evidence="2" id="KW-1133">Transmembrane helix</keyword>
<keyword evidence="2" id="KW-0812">Transmembrane</keyword>
<evidence type="ECO:0000256" key="2">
    <source>
        <dbReference type="SAM" id="Phobius"/>
    </source>
</evidence>
<organism evidence="3 4">
    <name type="scientific">Liparis tanakae</name>
    <name type="common">Tanaka's snailfish</name>
    <dbReference type="NCBI Taxonomy" id="230148"/>
    <lineage>
        <taxon>Eukaryota</taxon>
        <taxon>Metazoa</taxon>
        <taxon>Chordata</taxon>
        <taxon>Craniata</taxon>
        <taxon>Vertebrata</taxon>
        <taxon>Euteleostomi</taxon>
        <taxon>Actinopterygii</taxon>
        <taxon>Neopterygii</taxon>
        <taxon>Teleostei</taxon>
        <taxon>Neoteleostei</taxon>
        <taxon>Acanthomorphata</taxon>
        <taxon>Eupercaria</taxon>
        <taxon>Perciformes</taxon>
        <taxon>Cottioidei</taxon>
        <taxon>Cottales</taxon>
        <taxon>Liparidae</taxon>
        <taxon>Liparis</taxon>
    </lineage>
</organism>
<evidence type="ECO:0000256" key="1">
    <source>
        <dbReference type="SAM" id="MobiDB-lite"/>
    </source>
</evidence>
<dbReference type="Proteomes" id="UP000314294">
    <property type="component" value="Unassembled WGS sequence"/>
</dbReference>
<gene>
    <name evidence="3" type="ORF">EYF80_015916</name>
</gene>
<dbReference type="EMBL" id="SRLO01000120">
    <property type="protein sequence ID" value="TNN73899.1"/>
    <property type="molecule type" value="Genomic_DNA"/>
</dbReference>